<keyword evidence="2" id="KW-1185">Reference proteome</keyword>
<accession>A0ACC0U7K5</accession>
<reference evidence="1" key="1">
    <citation type="submission" date="2021-03" db="EMBL/GenBank/DDBJ databases">
        <title>Evolutionary priming and transition to the ectomycorrhizal habit in an iconic lineage of mushroom-forming fungi: is preadaptation a requirement?</title>
        <authorList>
            <consortium name="DOE Joint Genome Institute"/>
            <person name="Looney B.P."/>
            <person name="Miyauchi S."/>
            <person name="Morin E."/>
            <person name="Drula E."/>
            <person name="Courty P.E."/>
            <person name="Chicoki N."/>
            <person name="Fauchery L."/>
            <person name="Kohler A."/>
            <person name="Kuo A."/>
            <person name="LaButti K."/>
            <person name="Pangilinan J."/>
            <person name="Lipzen A."/>
            <person name="Riley R."/>
            <person name="Andreopoulos W."/>
            <person name="He G."/>
            <person name="Johnson J."/>
            <person name="Barry K.W."/>
            <person name="Grigoriev I.V."/>
            <person name="Nagy L."/>
            <person name="Hibbett D."/>
            <person name="Henrissat B."/>
            <person name="Matheny P.B."/>
            <person name="Labbe J."/>
            <person name="Martin A.F."/>
        </authorList>
    </citation>
    <scope>NUCLEOTIDE SEQUENCE</scope>
    <source>
        <strain evidence="1">BPL698</strain>
    </source>
</reference>
<evidence type="ECO:0000313" key="1">
    <source>
        <dbReference type="EMBL" id="KAI9507520.1"/>
    </source>
</evidence>
<proteinExistence type="predicted"/>
<name>A0ACC0U7K5_9AGAM</name>
<dbReference type="Proteomes" id="UP001207468">
    <property type="component" value="Unassembled WGS sequence"/>
</dbReference>
<comment type="caution">
    <text evidence="1">The sequence shown here is derived from an EMBL/GenBank/DDBJ whole genome shotgun (WGS) entry which is preliminary data.</text>
</comment>
<organism evidence="1 2">
    <name type="scientific">Russula earlei</name>
    <dbReference type="NCBI Taxonomy" id="71964"/>
    <lineage>
        <taxon>Eukaryota</taxon>
        <taxon>Fungi</taxon>
        <taxon>Dikarya</taxon>
        <taxon>Basidiomycota</taxon>
        <taxon>Agaricomycotina</taxon>
        <taxon>Agaricomycetes</taxon>
        <taxon>Russulales</taxon>
        <taxon>Russulaceae</taxon>
        <taxon>Russula</taxon>
    </lineage>
</organism>
<dbReference type="EMBL" id="JAGFNK010000123">
    <property type="protein sequence ID" value="KAI9507520.1"/>
    <property type="molecule type" value="Genomic_DNA"/>
</dbReference>
<gene>
    <name evidence="1" type="ORF">F5148DRAFT_109022</name>
</gene>
<protein>
    <submittedName>
        <fullName evidence="1">Uncharacterized protein</fullName>
    </submittedName>
</protein>
<evidence type="ECO:0000313" key="2">
    <source>
        <dbReference type="Proteomes" id="UP001207468"/>
    </source>
</evidence>
<sequence length="210" mass="23702">MEFLGAPFTSILRERFGGVHGRNFQKAQDWPAEPCDPVLPSPMEHFGYSWYPSDTVRDLVIRGPNFLALVVLHRPPQPGCARQLPPPSTGWTKACSRQTSSSRVTWQPGNLALQRLPNSFIHSRRRPRCVYCPPALTRGAGRSKFDFPTAVVWDAVHILAWVEFGTNATHQRGTHLLPVPTHRMLEDASRSGITPARHHHLELHVALFPW</sequence>